<dbReference type="InterPro" id="IPR006132">
    <property type="entry name" value="Asp/Orn_carbamoyltranf_P-bd"/>
</dbReference>
<evidence type="ECO:0000259" key="8">
    <source>
        <dbReference type="Pfam" id="PF00185"/>
    </source>
</evidence>
<dbReference type="GO" id="GO:0019240">
    <property type="term" value="P:citrulline biosynthetic process"/>
    <property type="evidence" value="ECO:0007669"/>
    <property type="project" value="TreeGrafter"/>
</dbReference>
<comment type="subcellular location">
    <subcellularLocation>
        <location evidence="7">Cytoplasm</location>
    </subcellularLocation>
</comment>
<dbReference type="EC" id="2.1.3.3" evidence="3 7"/>
<evidence type="ECO:0000256" key="1">
    <source>
        <dbReference type="ARBA" id="ARBA00004975"/>
    </source>
</evidence>
<reference evidence="10 11" key="1">
    <citation type="submission" date="2018-12" db="EMBL/GenBank/DDBJ databases">
        <title>Genome Sequence of Candidatus Viridilinea halotolerans isolated from saline sulfide-rich spring.</title>
        <authorList>
            <person name="Grouzdev D.S."/>
            <person name="Burganskaya E.I."/>
            <person name="Krutkina M.S."/>
            <person name="Sukhacheva M.V."/>
            <person name="Gorlenko V.M."/>
        </authorList>
    </citation>
    <scope>NUCLEOTIDE SEQUENCE [LARGE SCALE GENOMIC DNA]</scope>
    <source>
        <strain evidence="10">Chok-6</strain>
    </source>
</reference>
<dbReference type="HAMAP" id="MF_01109">
    <property type="entry name" value="OTCase"/>
    <property type="match status" value="1"/>
</dbReference>
<evidence type="ECO:0000256" key="6">
    <source>
        <dbReference type="ARBA" id="ARBA00048772"/>
    </source>
</evidence>
<comment type="catalytic activity">
    <reaction evidence="6 7">
        <text>carbamoyl phosphate + L-ornithine = L-citrulline + phosphate + H(+)</text>
        <dbReference type="Rhea" id="RHEA:19513"/>
        <dbReference type="ChEBI" id="CHEBI:15378"/>
        <dbReference type="ChEBI" id="CHEBI:43474"/>
        <dbReference type="ChEBI" id="CHEBI:46911"/>
        <dbReference type="ChEBI" id="CHEBI:57743"/>
        <dbReference type="ChEBI" id="CHEBI:58228"/>
        <dbReference type="EC" id="2.1.3.3"/>
    </reaction>
</comment>
<dbReference type="NCBIfam" id="TIGR00658">
    <property type="entry name" value="orni_carb_tr"/>
    <property type="match status" value="1"/>
</dbReference>
<sequence length="312" mass="33680">MMQKHFLSAADLSREAAEALLGRAAALKAEWHAGGTGLHAAWPLRGKTLALVFEKPSLRTRVAFEAGMTQLGGNGSYLSANDIDMGGRESVPDVARNLSRWVQAIAARVFKHGTIETLARHATIPVINALSDREHPCQALADLLTLRERFGRVQGLRLAYMGDGNNVCHSLMLLGGILGMSVAVACPPDYRPDAEILAHAQALAAESDATMSVTANPAEAAEGADAIYTDVWASMGQEHEAARRRPVFQPYQVNASLMHQANPTALFMHCLPVHRDEEVTSEVIDGPQSVVFDQAENRLHVQKALILTLLGL</sequence>
<feature type="binding site" evidence="7">
    <location>
        <position position="298"/>
    </location>
    <ligand>
        <name>carbamoyl phosphate</name>
        <dbReference type="ChEBI" id="CHEBI:58228"/>
    </ligand>
</feature>
<dbReference type="NCBIfam" id="NF001986">
    <property type="entry name" value="PRK00779.1"/>
    <property type="match status" value="1"/>
</dbReference>
<dbReference type="SUPFAM" id="SSF53671">
    <property type="entry name" value="Aspartate/ornithine carbamoyltransferase"/>
    <property type="match status" value="1"/>
</dbReference>
<name>A0A426TXX4_9CHLR</name>
<dbReference type="Proteomes" id="UP000280307">
    <property type="component" value="Unassembled WGS sequence"/>
</dbReference>
<dbReference type="PANTHER" id="PTHR45753">
    <property type="entry name" value="ORNITHINE CARBAMOYLTRANSFERASE, MITOCHONDRIAL"/>
    <property type="match status" value="1"/>
</dbReference>
<dbReference type="GO" id="GO:0004585">
    <property type="term" value="F:ornithine carbamoyltransferase activity"/>
    <property type="evidence" value="ECO:0007669"/>
    <property type="project" value="UniProtKB-UniRule"/>
</dbReference>
<evidence type="ECO:0000256" key="5">
    <source>
        <dbReference type="ARBA" id="ARBA00022679"/>
    </source>
</evidence>
<dbReference type="AlphaFoldDB" id="A0A426TXX4"/>
<dbReference type="GO" id="GO:0005737">
    <property type="term" value="C:cytoplasm"/>
    <property type="evidence" value="ECO:0007669"/>
    <property type="project" value="UniProtKB-SubCell"/>
</dbReference>
<protein>
    <recommendedName>
        <fullName evidence="4 7">Ornithine carbamoyltransferase</fullName>
        <shortName evidence="7">OTCase</shortName>
        <ecNumber evidence="3 7">2.1.3.3</ecNumber>
    </recommendedName>
</protein>
<dbReference type="InterPro" id="IPR006130">
    <property type="entry name" value="Asp/Orn_carbamoylTrfase"/>
</dbReference>
<evidence type="ECO:0000256" key="3">
    <source>
        <dbReference type="ARBA" id="ARBA00013007"/>
    </source>
</evidence>
<proteinExistence type="inferred from homology"/>
<dbReference type="InterPro" id="IPR006131">
    <property type="entry name" value="Asp_carbamoyltransf_Asp/Orn-bd"/>
</dbReference>
<comment type="pathway">
    <text evidence="1">Amino-acid biosynthesis; L-arginine biosynthesis; L-arginine from L-ornithine and carbamoyl phosphate: step 1/3.</text>
</comment>
<evidence type="ECO:0000259" key="9">
    <source>
        <dbReference type="Pfam" id="PF02729"/>
    </source>
</evidence>
<feature type="binding site" evidence="7">
    <location>
        <position position="108"/>
    </location>
    <ligand>
        <name>carbamoyl phosphate</name>
        <dbReference type="ChEBI" id="CHEBI:58228"/>
    </ligand>
</feature>
<feature type="domain" description="Aspartate/ornithine carbamoyltransferase Asp/Orn-binding" evidence="8">
    <location>
        <begin position="154"/>
        <end position="308"/>
    </location>
</feature>
<dbReference type="EMBL" id="RSAS01000505">
    <property type="protein sequence ID" value="RRR70646.1"/>
    <property type="molecule type" value="Genomic_DNA"/>
</dbReference>
<feature type="binding site" evidence="7">
    <location>
        <begin position="270"/>
        <end position="271"/>
    </location>
    <ligand>
        <name>carbamoyl phosphate</name>
        <dbReference type="ChEBI" id="CHEBI:58228"/>
    </ligand>
</feature>
<keyword evidence="5 7" id="KW-0808">Transferase</keyword>
<dbReference type="InterPro" id="IPR024904">
    <property type="entry name" value="OTCase_ArgI"/>
</dbReference>
<evidence type="ECO:0000313" key="11">
    <source>
        <dbReference type="Proteomes" id="UP000280307"/>
    </source>
</evidence>
<evidence type="ECO:0000256" key="4">
    <source>
        <dbReference type="ARBA" id="ARBA00016634"/>
    </source>
</evidence>
<feature type="domain" description="Aspartate/ornithine carbamoyltransferase carbamoyl-P binding" evidence="9">
    <location>
        <begin position="4"/>
        <end position="148"/>
    </location>
</feature>
<feature type="binding site" evidence="7">
    <location>
        <position position="230"/>
    </location>
    <ligand>
        <name>L-ornithine</name>
        <dbReference type="ChEBI" id="CHEBI:46911"/>
    </ligand>
</feature>
<feature type="binding site" evidence="7">
    <location>
        <position position="166"/>
    </location>
    <ligand>
        <name>L-ornithine</name>
        <dbReference type="ChEBI" id="CHEBI:46911"/>
    </ligand>
</feature>
<dbReference type="Gene3D" id="3.40.50.1370">
    <property type="entry name" value="Aspartate/ornithine carbamoyltransferase"/>
    <property type="match status" value="2"/>
</dbReference>
<feature type="binding site" evidence="7">
    <location>
        <begin position="135"/>
        <end position="138"/>
    </location>
    <ligand>
        <name>carbamoyl phosphate</name>
        <dbReference type="ChEBI" id="CHEBI:58228"/>
    </ligand>
</feature>
<dbReference type="Pfam" id="PF00185">
    <property type="entry name" value="OTCace"/>
    <property type="match status" value="1"/>
</dbReference>
<dbReference type="Pfam" id="PF02729">
    <property type="entry name" value="OTCace_N"/>
    <property type="match status" value="1"/>
</dbReference>
<evidence type="ECO:0000313" key="10">
    <source>
        <dbReference type="EMBL" id="RRR70646.1"/>
    </source>
</evidence>
<comment type="similarity">
    <text evidence="2 7">Belongs to the aspartate/ornithine carbamoyltransferase superfamily. OTCase family.</text>
</comment>
<evidence type="ECO:0000256" key="7">
    <source>
        <dbReference type="HAMAP-Rule" id="MF_01109"/>
    </source>
</evidence>
<dbReference type="PRINTS" id="PR00102">
    <property type="entry name" value="OTCASE"/>
</dbReference>
<dbReference type="GO" id="GO:0016597">
    <property type="term" value="F:amino acid binding"/>
    <property type="evidence" value="ECO:0007669"/>
    <property type="project" value="InterPro"/>
</dbReference>
<keyword evidence="7" id="KW-0963">Cytoplasm</keyword>
<dbReference type="PANTHER" id="PTHR45753:SF3">
    <property type="entry name" value="ORNITHINE TRANSCARBAMYLASE, MITOCHONDRIAL"/>
    <property type="match status" value="1"/>
</dbReference>
<comment type="caution">
    <text evidence="10">The sequence shown here is derived from an EMBL/GenBank/DDBJ whole genome shotgun (WGS) entry which is preliminary data.</text>
</comment>
<evidence type="ECO:0000256" key="2">
    <source>
        <dbReference type="ARBA" id="ARBA00007805"/>
    </source>
</evidence>
<dbReference type="PRINTS" id="PR00100">
    <property type="entry name" value="AOTCASE"/>
</dbReference>
<dbReference type="GO" id="GO:0042450">
    <property type="term" value="P:L-arginine biosynthetic process via ornithine"/>
    <property type="evidence" value="ECO:0007669"/>
    <property type="project" value="UniProtKB-UniRule"/>
</dbReference>
<accession>A0A426TXX4</accession>
<feature type="binding site" evidence="7">
    <location>
        <begin position="234"/>
        <end position="235"/>
    </location>
    <ligand>
        <name>L-ornithine</name>
        <dbReference type="ChEBI" id="CHEBI:46911"/>
    </ligand>
</feature>
<gene>
    <name evidence="10" type="primary">argF</name>
    <name evidence="10" type="ORF">EI684_13010</name>
</gene>
<dbReference type="InterPro" id="IPR036901">
    <property type="entry name" value="Asp/Orn_carbamoylTrfase_sf"/>
</dbReference>
<dbReference type="InterPro" id="IPR002292">
    <property type="entry name" value="Orn/put_carbamltrans"/>
</dbReference>
<comment type="caution">
    <text evidence="7">Lacks conserved residue(s) required for the propagation of feature annotation.</text>
</comment>
<dbReference type="FunFam" id="3.40.50.1370:FF:000008">
    <property type="entry name" value="Ornithine carbamoyltransferase"/>
    <property type="match status" value="1"/>
</dbReference>
<organism evidence="10 11">
    <name type="scientific">Candidatus Viridilinea halotolerans</name>
    <dbReference type="NCBI Taxonomy" id="2491704"/>
    <lineage>
        <taxon>Bacteria</taxon>
        <taxon>Bacillati</taxon>
        <taxon>Chloroflexota</taxon>
        <taxon>Chloroflexia</taxon>
        <taxon>Chloroflexales</taxon>
        <taxon>Chloroflexineae</taxon>
        <taxon>Oscillochloridaceae</taxon>
        <taxon>Candidatus Viridilinea</taxon>
    </lineage>
</organism>